<comment type="caution">
    <text evidence="3">The sequence shown here is derived from an EMBL/GenBank/DDBJ whole genome shotgun (WGS) entry which is preliminary data.</text>
</comment>
<feature type="transmembrane region" description="Helical" evidence="2">
    <location>
        <begin position="114"/>
        <end position="133"/>
    </location>
</feature>
<keyword evidence="1" id="KW-0175">Coiled coil</keyword>
<dbReference type="RefSeq" id="WP_087909274.1">
    <property type="nucleotide sequence ID" value="NZ_NAIA01000003.1"/>
</dbReference>
<evidence type="ECO:0000256" key="2">
    <source>
        <dbReference type="SAM" id="Phobius"/>
    </source>
</evidence>
<evidence type="ECO:0008006" key="5">
    <source>
        <dbReference type="Google" id="ProtNLM"/>
    </source>
</evidence>
<keyword evidence="2" id="KW-0812">Transmembrane</keyword>
<keyword evidence="4" id="KW-1185">Reference proteome</keyword>
<keyword evidence="2" id="KW-0472">Membrane</keyword>
<dbReference type="Proteomes" id="UP000196880">
    <property type="component" value="Unassembled WGS sequence"/>
</dbReference>
<evidence type="ECO:0000256" key="1">
    <source>
        <dbReference type="SAM" id="Coils"/>
    </source>
</evidence>
<evidence type="ECO:0000313" key="4">
    <source>
        <dbReference type="Proteomes" id="UP000196880"/>
    </source>
</evidence>
<dbReference type="AlphaFoldDB" id="A0A210RVY5"/>
<name>A0A210RVY5_9BURK</name>
<sequence length="178" mass="20005">MLPIITSLVQTLAVNGLGLLAGAVQAKGKEFIESKIGARIPENPSHEDLIKLKQLEIEQEQLLLQYTLKQKELEIEESKLLAEMHRASQENATHRWQSDMGSDSKLSKNIRPGTLVYILTAYLLFALLSAMGIDINEAYVKLLGEWGQLVMLAYFGGRSVEKIFEMRMNSSNKKEEQA</sequence>
<gene>
    <name evidence="3" type="ORF">B6A14_04500</name>
</gene>
<organism evidence="3 4">
    <name type="scientific">Polynucleobacter hirudinilacicola</name>
    <dbReference type="NCBI Taxonomy" id="1743166"/>
    <lineage>
        <taxon>Bacteria</taxon>
        <taxon>Pseudomonadati</taxon>
        <taxon>Pseudomonadota</taxon>
        <taxon>Betaproteobacteria</taxon>
        <taxon>Burkholderiales</taxon>
        <taxon>Burkholderiaceae</taxon>
        <taxon>Polynucleobacter</taxon>
    </lineage>
</organism>
<dbReference type="EMBL" id="NAIA01000003">
    <property type="protein sequence ID" value="OWF65077.1"/>
    <property type="molecule type" value="Genomic_DNA"/>
</dbReference>
<feature type="coiled-coil region" evidence="1">
    <location>
        <begin position="52"/>
        <end position="90"/>
    </location>
</feature>
<keyword evidence="2" id="KW-1133">Transmembrane helix</keyword>
<reference evidence="3 4" key="1">
    <citation type="submission" date="2017-03" db="EMBL/GenBank/DDBJ databases">
        <title>New species Polynucleobacter sp. MWH-EgelM1-30-B4.</title>
        <authorList>
            <person name="Hahn M.W."/>
        </authorList>
    </citation>
    <scope>NUCLEOTIDE SEQUENCE [LARGE SCALE GENOMIC DNA]</scope>
    <source>
        <strain evidence="3 4">MWH-EgelM1-30-B4</strain>
    </source>
</reference>
<accession>A0A210RVY5</accession>
<proteinExistence type="predicted"/>
<protein>
    <recommendedName>
        <fullName evidence="5">Holin</fullName>
    </recommendedName>
</protein>
<evidence type="ECO:0000313" key="3">
    <source>
        <dbReference type="EMBL" id="OWF65077.1"/>
    </source>
</evidence>
<dbReference type="OrthoDB" id="9130887at2"/>